<evidence type="ECO:0000313" key="2">
    <source>
        <dbReference type="EMBL" id="AEF58772.1"/>
    </source>
</evidence>
<feature type="compositionally biased region" description="Low complexity" evidence="1">
    <location>
        <begin position="80"/>
        <end position="90"/>
    </location>
</feature>
<reference evidence="2 3" key="1">
    <citation type="journal article" date="2011" name="PLoS ONE">
        <title>Broad Surveys of DNA Viral Diversity Obtained through Viral Metagenomics of Mosquitoes.</title>
        <authorList>
            <person name="Ng T.F."/>
            <person name="Willner D.L."/>
            <person name="Lim Y.W."/>
            <person name="Schmieder R."/>
            <person name="Chau B."/>
            <person name="Nilsson C."/>
            <person name="Anthony S."/>
            <person name="Ruan Y."/>
            <person name="Rohwer F."/>
            <person name="Breitbart M."/>
        </authorList>
    </citation>
    <scope>NUCLEOTIDE SEQUENCE [LARGE SCALE GENOMIC DNA]</scope>
    <source>
        <strain evidence="2">SDBVL G</strain>
    </source>
</reference>
<dbReference type="EMBL" id="HQ335086">
    <property type="protein sequence ID" value="AEF58772.1"/>
    <property type="molecule type" value="Genomic_DNA"/>
</dbReference>
<name>F6KIE1_9VIRU</name>
<sequence>MPKSLKMSLQNCLCDSCTSAQNMMPTSSSGRNNTPTEEYISMPFSIFEDLNSQPETNDFGTLPGDTPTSQGWDARRGRRTITPSRTTTSSEEQPPVLRREGAALGEINNMRTGPTSVRQFLRRFSLIESENVDPGIWSVLSAILENMQIGTTVLCPSRIQLRRSTDSHWLITLRSTTGPLPTLEEMLLPGVYHPPDPRQD</sequence>
<organism evidence="2 3">
    <name type="scientific">Mosquito VEM virus SDBVL G</name>
    <dbReference type="NCBI Taxonomy" id="1034805"/>
    <lineage>
        <taxon>Viruses</taxon>
        <taxon>Monodnaviria</taxon>
        <taxon>Shotokuvirae</taxon>
        <taxon>Cressdnaviricota</taxon>
        <taxon>Repensiviricetes</taxon>
        <taxon>Geplafuvirales</taxon>
        <taxon>Genomoviridae</taxon>
        <taxon>Gemycircularvirus</taxon>
        <taxon>Gemycircularvirus mosqi1</taxon>
    </lineage>
</organism>
<evidence type="ECO:0000313" key="3">
    <source>
        <dbReference type="Proteomes" id="UP000232815"/>
    </source>
</evidence>
<accession>F6KIE1</accession>
<keyword evidence="3" id="KW-1185">Reference proteome</keyword>
<proteinExistence type="predicted"/>
<dbReference type="Proteomes" id="UP000232815">
    <property type="component" value="Segment"/>
</dbReference>
<feature type="region of interest" description="Disordered" evidence="1">
    <location>
        <begin position="59"/>
        <end position="95"/>
    </location>
</feature>
<protein>
    <submittedName>
        <fullName evidence="2">Uncharacterized protein</fullName>
    </submittedName>
</protein>
<dbReference type="GeneID" id="37617505"/>
<evidence type="ECO:0000256" key="1">
    <source>
        <dbReference type="SAM" id="MobiDB-lite"/>
    </source>
</evidence>
<dbReference type="RefSeq" id="YP_009506587.1">
    <property type="nucleotide sequence ID" value="NC_038481.1"/>
</dbReference>